<dbReference type="GO" id="GO:0005829">
    <property type="term" value="C:cytosol"/>
    <property type="evidence" value="ECO:0007669"/>
    <property type="project" value="TreeGrafter"/>
</dbReference>
<dbReference type="Proteomes" id="UP000461585">
    <property type="component" value="Unassembled WGS sequence"/>
</dbReference>
<dbReference type="PANTHER" id="PTHR41286:SF1">
    <property type="entry name" value="HNH NUCLEASE YAJD-RELATED"/>
    <property type="match status" value="1"/>
</dbReference>
<dbReference type="PANTHER" id="PTHR41286">
    <property type="entry name" value="HNH NUCLEASE YAJD-RELATED"/>
    <property type="match status" value="1"/>
</dbReference>
<keyword evidence="1" id="KW-0255">Endonuclease</keyword>
<evidence type="ECO:0000313" key="2">
    <source>
        <dbReference type="Proteomes" id="UP000461585"/>
    </source>
</evidence>
<evidence type="ECO:0000313" key="1">
    <source>
        <dbReference type="EMBL" id="NDL68512.1"/>
    </source>
</evidence>
<name>A0A7X5HXL9_9FIRM</name>
<proteinExistence type="predicted"/>
<keyword evidence="1" id="KW-0378">Hydrolase</keyword>
<dbReference type="GO" id="GO:0004519">
    <property type="term" value="F:endonuclease activity"/>
    <property type="evidence" value="ECO:0007669"/>
    <property type="project" value="UniProtKB-KW"/>
</dbReference>
<sequence length="110" mass="13244">MSDIEVGKWIRGLIAQDNLHAFYTSSIWLRLREEVIKEHNNECQRCKNRKMYAKATTVHHEQYVRRHPELALSKHYFYQGKQYRNLTPLCDQCHKEIHGPKAKPLTPERW</sequence>
<protein>
    <submittedName>
        <fullName evidence="1">HNH endonuclease</fullName>
    </submittedName>
</protein>
<dbReference type="AlphaFoldDB" id="A0A7X5HXL9"/>
<gene>
    <name evidence="1" type="ORF">GXN74_12270</name>
</gene>
<organism evidence="1 2">
    <name type="scientific">Anaerotalea alkaliphila</name>
    <dbReference type="NCBI Taxonomy" id="2662126"/>
    <lineage>
        <taxon>Bacteria</taxon>
        <taxon>Bacillati</taxon>
        <taxon>Bacillota</taxon>
        <taxon>Clostridia</taxon>
        <taxon>Eubacteriales</taxon>
        <taxon>Anaerotalea</taxon>
    </lineage>
</organism>
<keyword evidence="2" id="KW-1185">Reference proteome</keyword>
<keyword evidence="1" id="KW-0540">Nuclease</keyword>
<dbReference type="EMBL" id="JAAEEH010000042">
    <property type="protein sequence ID" value="NDL68512.1"/>
    <property type="molecule type" value="Genomic_DNA"/>
</dbReference>
<comment type="caution">
    <text evidence="1">The sequence shown here is derived from an EMBL/GenBank/DDBJ whole genome shotgun (WGS) entry which is preliminary data.</text>
</comment>
<reference evidence="1 2" key="1">
    <citation type="submission" date="2020-01" db="EMBL/GenBank/DDBJ databases">
        <title>Anaeroalcalibacter tamaniensis gen. nov., sp. nov., moderately halophilic strictly anaerobic fermenter bacterium from mud volcano of Taman peninsula.</title>
        <authorList>
            <person name="Frolova A."/>
            <person name="Merkel A.Y."/>
            <person name="Slobodkin A.I."/>
        </authorList>
    </citation>
    <scope>NUCLEOTIDE SEQUENCE [LARGE SCALE GENOMIC DNA]</scope>
    <source>
        <strain evidence="1 2">F-3ap</strain>
    </source>
</reference>
<accession>A0A7X5HXL9</accession>